<protein>
    <submittedName>
        <fullName evidence="2">Uncharacterized protein</fullName>
    </submittedName>
</protein>
<dbReference type="AlphaFoldDB" id="A0A923LWN7"/>
<evidence type="ECO:0000313" key="2">
    <source>
        <dbReference type="EMBL" id="MBC5726773.1"/>
    </source>
</evidence>
<proteinExistence type="predicted"/>
<organism evidence="2 3">
    <name type="scientific">Agathobaculum faecis</name>
    <dbReference type="NCBI Taxonomy" id="2763013"/>
    <lineage>
        <taxon>Bacteria</taxon>
        <taxon>Bacillati</taxon>
        <taxon>Bacillota</taxon>
        <taxon>Clostridia</taxon>
        <taxon>Eubacteriales</taxon>
        <taxon>Butyricicoccaceae</taxon>
        <taxon>Agathobaculum</taxon>
    </lineage>
</organism>
<name>A0A923LWN7_9FIRM</name>
<accession>A0A923LWN7</accession>
<keyword evidence="3" id="KW-1185">Reference proteome</keyword>
<keyword evidence="1" id="KW-0812">Transmembrane</keyword>
<dbReference type="RefSeq" id="WP_186950459.1">
    <property type="nucleotide sequence ID" value="NZ_JACOPL010000029.1"/>
</dbReference>
<sequence length="122" mass="13938">MLDSKTLSLLLFLQDHKNEWTTESDLIRNGFAYDSFWFGYLKEMKYIDCAVHLEEQYRITPIGESAIIEHNRTKKSDMKSTIAIIISIVAIIISFVSLCVDASKAQEPTESSQSQTISAQYH</sequence>
<evidence type="ECO:0000256" key="1">
    <source>
        <dbReference type="SAM" id="Phobius"/>
    </source>
</evidence>
<keyword evidence="1" id="KW-0472">Membrane</keyword>
<dbReference type="Proteomes" id="UP000606499">
    <property type="component" value="Unassembled WGS sequence"/>
</dbReference>
<feature type="transmembrane region" description="Helical" evidence="1">
    <location>
        <begin position="80"/>
        <end position="98"/>
    </location>
</feature>
<comment type="caution">
    <text evidence="2">The sequence shown here is derived from an EMBL/GenBank/DDBJ whole genome shotgun (WGS) entry which is preliminary data.</text>
</comment>
<gene>
    <name evidence="2" type="ORF">H8S45_15090</name>
</gene>
<dbReference type="EMBL" id="JACOPL010000029">
    <property type="protein sequence ID" value="MBC5726773.1"/>
    <property type="molecule type" value="Genomic_DNA"/>
</dbReference>
<reference evidence="2" key="1">
    <citation type="submission" date="2020-08" db="EMBL/GenBank/DDBJ databases">
        <title>Genome public.</title>
        <authorList>
            <person name="Liu C."/>
            <person name="Sun Q."/>
        </authorList>
    </citation>
    <scope>NUCLEOTIDE SEQUENCE</scope>
    <source>
        <strain evidence="2">NSJ-28</strain>
    </source>
</reference>
<keyword evidence="1" id="KW-1133">Transmembrane helix</keyword>
<evidence type="ECO:0000313" key="3">
    <source>
        <dbReference type="Proteomes" id="UP000606499"/>
    </source>
</evidence>